<protein>
    <recommendedName>
        <fullName evidence="3">DUF790 family protein</fullName>
    </recommendedName>
</protein>
<name>A0A1G6Y7Z9_9EURY</name>
<dbReference type="Pfam" id="PF05626">
    <property type="entry name" value="DUF790"/>
    <property type="match status" value="1"/>
</dbReference>
<dbReference type="Proteomes" id="UP000324021">
    <property type="component" value="Unassembled WGS sequence"/>
</dbReference>
<organism evidence="1 2">
    <name type="scientific">Natrinema hispanicum</name>
    <dbReference type="NCBI Taxonomy" id="392421"/>
    <lineage>
        <taxon>Archaea</taxon>
        <taxon>Methanobacteriati</taxon>
        <taxon>Methanobacteriota</taxon>
        <taxon>Stenosarchaea group</taxon>
        <taxon>Halobacteria</taxon>
        <taxon>Halobacteriales</taxon>
        <taxon>Natrialbaceae</taxon>
        <taxon>Natrinema</taxon>
    </lineage>
</organism>
<evidence type="ECO:0000313" key="1">
    <source>
        <dbReference type="EMBL" id="SDD86538.1"/>
    </source>
</evidence>
<accession>A0A1G6Y7Z9</accession>
<dbReference type="RefSeq" id="WP_149782651.1">
    <property type="nucleotide sequence ID" value="NZ_FMZP01000061.1"/>
</dbReference>
<dbReference type="EMBL" id="FMZP01000061">
    <property type="protein sequence ID" value="SDD86538.1"/>
    <property type="molecule type" value="Genomic_DNA"/>
</dbReference>
<sequence length="116" mass="13519">EQTLAQKWERATTDWELLRENDVFDLGDEVMIPDFAIEHPDGRRAILEIIGFWTPEYLESKLKKIRQADAENLLVAVSEQLDCSNDDFGETSERVLWFKTGIHVYDLVELAEEYSI</sequence>
<feature type="non-terminal residue" evidence="1">
    <location>
        <position position="1"/>
    </location>
</feature>
<dbReference type="PANTHER" id="PTHR39640">
    <property type="entry name" value="VNG6129C"/>
    <property type="match status" value="1"/>
</dbReference>
<dbReference type="PANTHER" id="PTHR39640:SF1">
    <property type="entry name" value="DUF790 FAMILY PROTEIN"/>
    <property type="match status" value="1"/>
</dbReference>
<reference evidence="1 2" key="1">
    <citation type="submission" date="2016-10" db="EMBL/GenBank/DDBJ databases">
        <authorList>
            <person name="Varghese N."/>
            <person name="Submissions S."/>
        </authorList>
    </citation>
    <scope>NUCLEOTIDE SEQUENCE [LARGE SCALE GENOMIC DNA]</scope>
    <source>
        <strain evidence="1 2">CDM_1</strain>
    </source>
</reference>
<evidence type="ECO:0000313" key="2">
    <source>
        <dbReference type="Proteomes" id="UP000324021"/>
    </source>
</evidence>
<proteinExistence type="predicted"/>
<gene>
    <name evidence="1" type="ORF">SAMN05192552_10611</name>
</gene>
<dbReference type="InterPro" id="IPR008508">
    <property type="entry name" value="Bax1"/>
</dbReference>
<dbReference type="AlphaFoldDB" id="A0A1G6Y7Z9"/>
<evidence type="ECO:0008006" key="3">
    <source>
        <dbReference type="Google" id="ProtNLM"/>
    </source>
</evidence>